<name>A0A8S1BEH4_ARCPL</name>
<dbReference type="GO" id="GO:0006508">
    <property type="term" value="P:proteolysis"/>
    <property type="evidence" value="ECO:0007669"/>
    <property type="project" value="UniProtKB-KW"/>
</dbReference>
<comment type="caution">
    <text evidence="12">The sequence shown here is derived from an EMBL/GenBank/DDBJ whole genome shotgun (WGS) entry which is preliminary data.</text>
</comment>
<evidence type="ECO:0000256" key="8">
    <source>
        <dbReference type="ARBA" id="ARBA00055534"/>
    </source>
</evidence>
<dbReference type="Proteomes" id="UP000494106">
    <property type="component" value="Unassembled WGS sequence"/>
</dbReference>
<dbReference type="PANTHER" id="PTHR24276:SF91">
    <property type="entry name" value="AT26814P-RELATED"/>
    <property type="match status" value="1"/>
</dbReference>
<dbReference type="InterPro" id="IPR043504">
    <property type="entry name" value="Peptidase_S1_PA_chymotrypsin"/>
</dbReference>
<comment type="subcellular location">
    <subcellularLocation>
        <location evidence="1">Secreted</location>
        <location evidence="1">Extracellular space</location>
    </subcellularLocation>
</comment>
<keyword evidence="7" id="KW-1199">Hemostasis impairing toxin</keyword>
<feature type="chain" id="PRO_5035795231" description="Peptidase S1 domain-containing protein" evidence="10">
    <location>
        <begin position="17"/>
        <end position="206"/>
    </location>
</feature>
<dbReference type="GO" id="GO:0090729">
    <property type="term" value="F:toxin activity"/>
    <property type="evidence" value="ECO:0007669"/>
    <property type="project" value="UniProtKB-KW"/>
</dbReference>
<feature type="domain" description="Peptidase S1" evidence="11">
    <location>
        <begin position="26"/>
        <end position="180"/>
    </location>
</feature>
<evidence type="ECO:0000256" key="3">
    <source>
        <dbReference type="ARBA" id="ARBA00022670"/>
    </source>
</evidence>
<dbReference type="Gene3D" id="2.40.10.10">
    <property type="entry name" value="Trypsin-like serine proteases"/>
    <property type="match status" value="1"/>
</dbReference>
<dbReference type="FunFam" id="2.40.10.10:FF:000068">
    <property type="entry name" value="transmembrane protease serine 2"/>
    <property type="match status" value="1"/>
</dbReference>
<dbReference type="AlphaFoldDB" id="A0A8S1BEH4"/>
<dbReference type="InterPro" id="IPR009003">
    <property type="entry name" value="Peptidase_S1_PA"/>
</dbReference>
<dbReference type="InterPro" id="IPR050430">
    <property type="entry name" value="Peptidase_S1"/>
</dbReference>
<evidence type="ECO:0000256" key="10">
    <source>
        <dbReference type="SAM" id="SignalP"/>
    </source>
</evidence>
<dbReference type="PROSITE" id="PS50240">
    <property type="entry name" value="TRYPSIN_DOM"/>
    <property type="match status" value="1"/>
</dbReference>
<keyword evidence="5" id="KW-0720">Serine protease</keyword>
<keyword evidence="10" id="KW-0732">Signal</keyword>
<dbReference type="InterPro" id="IPR018114">
    <property type="entry name" value="TRYPSIN_HIS"/>
</dbReference>
<dbReference type="SUPFAM" id="SSF50494">
    <property type="entry name" value="Trypsin-like serine proteases"/>
    <property type="match status" value="1"/>
</dbReference>
<evidence type="ECO:0000256" key="1">
    <source>
        <dbReference type="ARBA" id="ARBA00004239"/>
    </source>
</evidence>
<evidence type="ECO:0000256" key="9">
    <source>
        <dbReference type="ARBA" id="ARBA00084094"/>
    </source>
</evidence>
<comment type="function">
    <text evidence="8">Fibrinolytic activity; shows preferential cleavage of Arg-Gly bonds in all three fibrinogen chains. Contact with the caterpillars causes severe bleeding, due the anticoagulant effect of the protein.</text>
</comment>
<organism evidence="12 13">
    <name type="scientific">Arctia plantaginis</name>
    <name type="common">Wood tiger moth</name>
    <name type="synonym">Phalaena plantaginis</name>
    <dbReference type="NCBI Taxonomy" id="874455"/>
    <lineage>
        <taxon>Eukaryota</taxon>
        <taxon>Metazoa</taxon>
        <taxon>Ecdysozoa</taxon>
        <taxon>Arthropoda</taxon>
        <taxon>Hexapoda</taxon>
        <taxon>Insecta</taxon>
        <taxon>Pterygota</taxon>
        <taxon>Neoptera</taxon>
        <taxon>Endopterygota</taxon>
        <taxon>Lepidoptera</taxon>
        <taxon>Glossata</taxon>
        <taxon>Ditrysia</taxon>
        <taxon>Noctuoidea</taxon>
        <taxon>Erebidae</taxon>
        <taxon>Arctiinae</taxon>
        <taxon>Arctia</taxon>
    </lineage>
</organism>
<reference evidence="12 13" key="1">
    <citation type="submission" date="2020-04" db="EMBL/GenBank/DDBJ databases">
        <authorList>
            <person name="Wallbank WR R."/>
            <person name="Pardo Diaz C."/>
            <person name="Kozak K."/>
            <person name="Martin S."/>
            <person name="Jiggins C."/>
            <person name="Moest M."/>
            <person name="Warren A I."/>
            <person name="Byers J.R.P. K."/>
            <person name="Montejo-Kovacevich G."/>
            <person name="Yen C E."/>
        </authorList>
    </citation>
    <scope>NUCLEOTIDE SEQUENCE [LARGE SCALE GENOMIC DNA]</scope>
</reference>
<protein>
    <recommendedName>
        <fullName evidence="11">Peptidase S1 domain-containing protein</fullName>
    </recommendedName>
</protein>
<keyword evidence="13" id="KW-1185">Reference proteome</keyword>
<keyword evidence="4" id="KW-0378">Hydrolase</keyword>
<evidence type="ECO:0000256" key="5">
    <source>
        <dbReference type="ARBA" id="ARBA00022825"/>
    </source>
</evidence>
<keyword evidence="2" id="KW-0800">Toxin</keyword>
<dbReference type="PROSITE" id="PS00134">
    <property type="entry name" value="TRYPSIN_HIS"/>
    <property type="match status" value="1"/>
</dbReference>
<proteinExistence type="predicted"/>
<feature type="signal peptide" evidence="10">
    <location>
        <begin position="1"/>
        <end position="16"/>
    </location>
</feature>
<evidence type="ECO:0000313" key="13">
    <source>
        <dbReference type="Proteomes" id="UP000494106"/>
    </source>
</evidence>
<dbReference type="SMART" id="SM00020">
    <property type="entry name" value="Tryp_SPc"/>
    <property type="match status" value="1"/>
</dbReference>
<gene>
    <name evidence="12" type="ORF">APLA_LOCUS15343</name>
</gene>
<evidence type="ECO:0000313" key="12">
    <source>
        <dbReference type="EMBL" id="CAB3256349.1"/>
    </source>
</evidence>
<evidence type="ECO:0000259" key="11">
    <source>
        <dbReference type="PROSITE" id="PS50240"/>
    </source>
</evidence>
<dbReference type="InterPro" id="IPR001254">
    <property type="entry name" value="Trypsin_dom"/>
</dbReference>
<evidence type="ECO:0000256" key="2">
    <source>
        <dbReference type="ARBA" id="ARBA00022656"/>
    </source>
</evidence>
<dbReference type="CDD" id="cd00190">
    <property type="entry name" value="Tryp_SPc"/>
    <property type="match status" value="1"/>
</dbReference>
<accession>A0A8S1BEH4</accession>
<evidence type="ECO:0000256" key="7">
    <source>
        <dbReference type="ARBA" id="ARBA00023240"/>
    </source>
</evidence>
<evidence type="ECO:0000256" key="6">
    <source>
        <dbReference type="ARBA" id="ARBA00023157"/>
    </source>
</evidence>
<keyword evidence="9" id="KW-1205">Fibrinolytic toxin</keyword>
<dbReference type="OrthoDB" id="9425590at2759"/>
<keyword evidence="6" id="KW-1015">Disulfide bond</keyword>
<dbReference type="EMBL" id="CADEBC010000586">
    <property type="protein sequence ID" value="CAB3256349.1"/>
    <property type="molecule type" value="Genomic_DNA"/>
</dbReference>
<dbReference type="PANTHER" id="PTHR24276">
    <property type="entry name" value="POLYSERASE-RELATED"/>
    <property type="match status" value="1"/>
</dbReference>
<sequence>MRLLSILAVCVTAVAAAPSSDLSPRIVGGTAFPIQQWPQIANVLFTWDMATFGQYCGGTIISKRFILTAAHCINFHPANRFRVRVGSVLASSGGVAHAVDGVIPHPFYNPQTEDLDIGLIRTINNLTFTAQVQAARFAGSDYTLGDNELVQAPGWGAERTGGPRSEQLHVVQIWTINQSKEVNFRSVGSFIFQHMSYMDLGFVKIP</sequence>
<dbReference type="GO" id="GO:0005576">
    <property type="term" value="C:extracellular region"/>
    <property type="evidence" value="ECO:0007669"/>
    <property type="project" value="UniProtKB-SubCell"/>
</dbReference>
<keyword evidence="3" id="KW-0645">Protease</keyword>
<dbReference type="Pfam" id="PF00089">
    <property type="entry name" value="Trypsin"/>
    <property type="match status" value="1"/>
</dbReference>
<evidence type="ECO:0000256" key="4">
    <source>
        <dbReference type="ARBA" id="ARBA00022801"/>
    </source>
</evidence>
<dbReference type="GO" id="GO:0004252">
    <property type="term" value="F:serine-type endopeptidase activity"/>
    <property type="evidence" value="ECO:0007669"/>
    <property type="project" value="InterPro"/>
</dbReference>